<reference evidence="2" key="2">
    <citation type="submission" date="2023-02" db="EMBL/GenBank/DDBJ databases">
        <authorList>
            <person name="Swenson N.G."/>
            <person name="Wegrzyn J.L."/>
            <person name="Mcevoy S.L."/>
        </authorList>
    </citation>
    <scope>NUCLEOTIDE SEQUENCE</scope>
    <source>
        <strain evidence="2">91603</strain>
        <tissue evidence="2">Leaf</tissue>
    </source>
</reference>
<organism evidence="2 3">
    <name type="scientific">Acer negundo</name>
    <name type="common">Box elder</name>
    <dbReference type="NCBI Taxonomy" id="4023"/>
    <lineage>
        <taxon>Eukaryota</taxon>
        <taxon>Viridiplantae</taxon>
        <taxon>Streptophyta</taxon>
        <taxon>Embryophyta</taxon>
        <taxon>Tracheophyta</taxon>
        <taxon>Spermatophyta</taxon>
        <taxon>Magnoliopsida</taxon>
        <taxon>eudicotyledons</taxon>
        <taxon>Gunneridae</taxon>
        <taxon>Pentapetalae</taxon>
        <taxon>rosids</taxon>
        <taxon>malvids</taxon>
        <taxon>Sapindales</taxon>
        <taxon>Sapindaceae</taxon>
        <taxon>Hippocastanoideae</taxon>
        <taxon>Acereae</taxon>
        <taxon>Acer</taxon>
    </lineage>
</organism>
<reference evidence="2" key="1">
    <citation type="journal article" date="2022" name="Plant J.">
        <title>Strategies of tolerance reflected in two North American maple genomes.</title>
        <authorList>
            <person name="McEvoy S.L."/>
            <person name="Sezen U.U."/>
            <person name="Trouern-Trend A."/>
            <person name="McMahon S.M."/>
            <person name="Schaberg P.G."/>
            <person name="Yang J."/>
            <person name="Wegrzyn J.L."/>
            <person name="Swenson N.G."/>
        </authorList>
    </citation>
    <scope>NUCLEOTIDE SEQUENCE</scope>
    <source>
        <strain evidence="2">91603</strain>
    </source>
</reference>
<comment type="caution">
    <text evidence="2">The sequence shown here is derived from an EMBL/GenBank/DDBJ whole genome shotgun (WGS) entry which is preliminary data.</text>
</comment>
<evidence type="ECO:0000313" key="2">
    <source>
        <dbReference type="EMBL" id="KAI9156827.1"/>
    </source>
</evidence>
<keyword evidence="3" id="KW-1185">Reference proteome</keyword>
<gene>
    <name evidence="2" type="ORF">LWI28_012779</name>
</gene>
<dbReference type="Proteomes" id="UP001064489">
    <property type="component" value="Chromosome 12"/>
</dbReference>
<evidence type="ECO:0000256" key="1">
    <source>
        <dbReference type="SAM" id="MobiDB-lite"/>
    </source>
</evidence>
<feature type="region of interest" description="Disordered" evidence="1">
    <location>
        <begin position="13"/>
        <end position="34"/>
    </location>
</feature>
<proteinExistence type="predicted"/>
<evidence type="ECO:0000313" key="3">
    <source>
        <dbReference type="Proteomes" id="UP001064489"/>
    </source>
</evidence>
<accession>A0AAD5NH68</accession>
<dbReference type="EMBL" id="JAJSOW010000107">
    <property type="protein sequence ID" value="KAI9156827.1"/>
    <property type="molecule type" value="Genomic_DNA"/>
</dbReference>
<dbReference type="AlphaFoldDB" id="A0AAD5NH68"/>
<protein>
    <submittedName>
        <fullName evidence="2">Uncharacterized protein</fullName>
    </submittedName>
</protein>
<feature type="compositionally biased region" description="Polar residues" evidence="1">
    <location>
        <begin position="18"/>
        <end position="31"/>
    </location>
</feature>
<name>A0AAD5NH68_ACENE</name>
<sequence>MINRFHRRSSWGLPLNLPQDTSNPGGSSSHLTQRRACCRRGGKRSWKTWLRLSQGQRRSMRNLRANLKTPQANWWYDAKITHHNHMQNLQAIDEALDGVVENRVEDREGYQQSCFGHWQRIQRGMVVAFEVIPTLARQFKTIRQVEQLFQSILKESELTPIEVDKGLWYYQGIDELGNMYPDEASATTMLGAGDLSAFAEHVWELREANLVTQTSSSSRASEQQSTNIAASSSVLVASSSVSAAPSSVPAAHAPAPALVMPTHVRLLQTTQTVGFYAEHEHRGTTGTDVVVPDVGAQSQHDSAAFDSASHDPIFVPNAKALEAAQ</sequence>